<evidence type="ECO:0000313" key="3">
    <source>
        <dbReference type="Proteomes" id="UP000245119"/>
    </source>
</evidence>
<dbReference type="Proteomes" id="UP000245119">
    <property type="component" value="Linkage Group LG3"/>
</dbReference>
<dbReference type="InterPro" id="IPR036890">
    <property type="entry name" value="HATPase_C_sf"/>
</dbReference>
<dbReference type="SUPFAM" id="SSF55874">
    <property type="entry name" value="ATPase domain of HSP90 chaperone/DNA topoisomerase II/histidine kinase"/>
    <property type="match status" value="1"/>
</dbReference>
<keyword evidence="3" id="KW-1185">Reference proteome</keyword>
<dbReference type="Gene3D" id="3.30.565.10">
    <property type="entry name" value="Histidine kinase-like ATPase, C-terminal domain"/>
    <property type="match status" value="1"/>
</dbReference>
<organism evidence="2 3">
    <name type="scientific">Pomacea canaliculata</name>
    <name type="common">Golden apple snail</name>
    <dbReference type="NCBI Taxonomy" id="400727"/>
    <lineage>
        <taxon>Eukaryota</taxon>
        <taxon>Metazoa</taxon>
        <taxon>Spiralia</taxon>
        <taxon>Lophotrochozoa</taxon>
        <taxon>Mollusca</taxon>
        <taxon>Gastropoda</taxon>
        <taxon>Caenogastropoda</taxon>
        <taxon>Architaenioglossa</taxon>
        <taxon>Ampullarioidea</taxon>
        <taxon>Ampullariidae</taxon>
        <taxon>Pomacea</taxon>
    </lineage>
</organism>
<dbReference type="PANTHER" id="PTHR15600:SF42">
    <property type="entry name" value="SACSIN"/>
    <property type="match status" value="1"/>
</dbReference>
<proteinExistence type="predicted"/>
<dbReference type="InterPro" id="IPR058210">
    <property type="entry name" value="SACS/Nov_dom"/>
</dbReference>
<dbReference type="PANTHER" id="PTHR15600">
    <property type="entry name" value="SACSIN"/>
    <property type="match status" value="1"/>
</dbReference>
<comment type="caution">
    <text evidence="2">The sequence shown here is derived from an EMBL/GenBank/DDBJ whole genome shotgun (WGS) entry which is preliminary data.</text>
</comment>
<reference evidence="2 3" key="1">
    <citation type="submission" date="2018-04" db="EMBL/GenBank/DDBJ databases">
        <title>The genome of golden apple snail Pomacea canaliculata provides insight into stress tolerance and invasive adaptation.</title>
        <authorList>
            <person name="Liu C."/>
            <person name="Liu B."/>
            <person name="Ren Y."/>
            <person name="Zhang Y."/>
            <person name="Wang H."/>
            <person name="Li S."/>
            <person name="Jiang F."/>
            <person name="Yin L."/>
            <person name="Zhang G."/>
            <person name="Qian W."/>
            <person name="Fan W."/>
        </authorList>
    </citation>
    <scope>NUCLEOTIDE SEQUENCE [LARGE SCALE GENOMIC DNA]</scope>
    <source>
        <strain evidence="2">SZHN2017</strain>
        <tissue evidence="2">Muscle</tissue>
    </source>
</reference>
<dbReference type="AlphaFoldDB" id="A0A2T7PMU2"/>
<feature type="domain" description="Sacsin/Nov" evidence="1">
    <location>
        <begin position="485"/>
        <end position="611"/>
    </location>
</feature>
<dbReference type="STRING" id="400727.A0A2T7PMU2"/>
<name>A0A2T7PMU2_POMCA</name>
<evidence type="ECO:0000259" key="1">
    <source>
        <dbReference type="Pfam" id="PF25794"/>
    </source>
</evidence>
<gene>
    <name evidence="2" type="ORF">C0Q70_06012</name>
</gene>
<dbReference type="EMBL" id="PZQS01000003">
    <property type="protein sequence ID" value="PVD34735.1"/>
    <property type="molecule type" value="Genomic_DNA"/>
</dbReference>
<dbReference type="InterPro" id="IPR052972">
    <property type="entry name" value="Sacsin_chaperone_reg"/>
</dbReference>
<sequence>MTTKKFVSVREVNVIGPRDPLPVLPPRSLLMCVESSRSAALKIGASEVTLHTISKDILKNIYQGSYTDLDIKRFMKYFLSNAELMAREDLMALARNVTFVPSSSGKLHKPSDMYYSLSKDLRELFVGEDLFPCDEFAQPKFISKLKKLGLRDETTVKEDDLVSAAQRIENLFTRGDKETATRKAEGLWALLLSHGHQFDLSRLTKIQCMPCLQDRQKPSHYPNNLPLRSDPAIVKPCDMVIYSRLIYCGSTKAVMRPGISENLTDSLKVGELTFRDVLTHLLNVVSSYDATQSPYYKSILHEVFKLLKNFRNVPSVSQLIGKTDCVFVESEGRFACPKQFWVKKKAEDIDLSPYRFPLHNEMSDVSDLLLTCGSSECQDDKLLQEVLNEIKTKHKTGSISKPQFTKDMRLVKQILDVLKESDSAASGRVLVPISHKRQGLLQFRHAKECTIWSDSLSVTFAVDGNEDEDIFFVHREISKDTAFKHEDLTDRLHKLLKDSYTDGFSVPKELIQNADDAGATEVKFLLDERDNRDARTNLINEQMASLQGPALWAFNNASFSDEDFKNIVRLGAGTKRDDVTKVGKFGLGFNSVYNLTDVPSFISRHTLAMFRSSCEVSQGSGAQARLQ</sequence>
<evidence type="ECO:0000313" key="2">
    <source>
        <dbReference type="EMBL" id="PVD34735.1"/>
    </source>
</evidence>
<dbReference type="OrthoDB" id="1262810at2759"/>
<dbReference type="Pfam" id="PF25794">
    <property type="entry name" value="SACS"/>
    <property type="match status" value="1"/>
</dbReference>
<dbReference type="NCBIfam" id="NF047352">
    <property type="entry name" value="P_loop_sacsin"/>
    <property type="match status" value="1"/>
</dbReference>
<accession>A0A2T7PMU2</accession>
<dbReference type="GO" id="GO:0030544">
    <property type="term" value="F:Hsp70 protein binding"/>
    <property type="evidence" value="ECO:0007669"/>
    <property type="project" value="TreeGrafter"/>
</dbReference>
<protein>
    <recommendedName>
        <fullName evidence="1">Sacsin/Nov domain-containing protein</fullName>
    </recommendedName>
</protein>